<keyword evidence="5 6" id="KW-0472">Membrane</keyword>
<organism evidence="7 8">
    <name type="scientific">Ferrimonas lipolytica</name>
    <dbReference type="NCBI Taxonomy" id="2724191"/>
    <lineage>
        <taxon>Bacteria</taxon>
        <taxon>Pseudomonadati</taxon>
        <taxon>Pseudomonadota</taxon>
        <taxon>Gammaproteobacteria</taxon>
        <taxon>Alteromonadales</taxon>
        <taxon>Ferrimonadaceae</taxon>
        <taxon>Ferrimonas</taxon>
    </lineage>
</organism>
<dbReference type="PANTHER" id="PTHR33545:SF5">
    <property type="entry name" value="UPF0750 MEMBRANE PROTEIN YITT"/>
    <property type="match status" value="1"/>
</dbReference>
<evidence type="ECO:0000313" key="7">
    <source>
        <dbReference type="EMBL" id="QIZ78237.1"/>
    </source>
</evidence>
<feature type="transmembrane region" description="Helical" evidence="6">
    <location>
        <begin position="51"/>
        <end position="69"/>
    </location>
</feature>
<accession>A0A6H1UGK7</accession>
<reference evidence="7 8" key="1">
    <citation type="submission" date="2020-04" db="EMBL/GenBank/DDBJ databases">
        <title>Ferrimonas sp. S7 isolated from sea water.</title>
        <authorList>
            <person name="Bae S.S."/>
            <person name="Baek K."/>
        </authorList>
    </citation>
    <scope>NUCLEOTIDE SEQUENCE [LARGE SCALE GENOMIC DNA]</scope>
    <source>
        <strain evidence="7 8">S7</strain>
    </source>
</reference>
<keyword evidence="2" id="KW-1003">Cell membrane</keyword>
<keyword evidence="4 6" id="KW-1133">Transmembrane helix</keyword>
<keyword evidence="8" id="KW-1185">Reference proteome</keyword>
<dbReference type="RefSeq" id="WP_168662006.1">
    <property type="nucleotide sequence ID" value="NZ_CP051180.1"/>
</dbReference>
<proteinExistence type="predicted"/>
<dbReference type="EMBL" id="CP051180">
    <property type="protein sequence ID" value="QIZ78237.1"/>
    <property type="molecule type" value="Genomic_DNA"/>
</dbReference>
<evidence type="ECO:0000313" key="8">
    <source>
        <dbReference type="Proteomes" id="UP000501602"/>
    </source>
</evidence>
<sequence length="204" mass="21573">MKTSHALHEDLFSLSIGVLVLSVALVILKQAGVLVGGVAGLGLLISQLTDVSFGLLFFALSAPFYLMSWFQMSRSFTAKSLMCVGAISMLSEQLQHSVVIQGLTPLAAATIGGVLCGLGILVLFRHNGSAGGFNVLAIFCQERFGIRAGYLLMGLDLCILVATMICFGVKTLLASALCIVLMNLVIGLNHRPGRYVAKRQLATG</sequence>
<evidence type="ECO:0000256" key="3">
    <source>
        <dbReference type="ARBA" id="ARBA00022692"/>
    </source>
</evidence>
<gene>
    <name evidence="7" type="ORF">HER31_15825</name>
</gene>
<feature type="transmembrane region" description="Helical" evidence="6">
    <location>
        <begin position="171"/>
        <end position="189"/>
    </location>
</feature>
<evidence type="ECO:0000256" key="4">
    <source>
        <dbReference type="ARBA" id="ARBA00022989"/>
    </source>
</evidence>
<dbReference type="PANTHER" id="PTHR33545">
    <property type="entry name" value="UPF0750 MEMBRANE PROTEIN YITT-RELATED"/>
    <property type="match status" value="1"/>
</dbReference>
<keyword evidence="3 6" id="KW-0812">Transmembrane</keyword>
<dbReference type="InterPro" id="IPR003740">
    <property type="entry name" value="YitT"/>
</dbReference>
<comment type="subcellular location">
    <subcellularLocation>
        <location evidence="1">Cell membrane</location>
        <topology evidence="1">Multi-pass membrane protein</topology>
    </subcellularLocation>
</comment>
<dbReference type="Proteomes" id="UP000501602">
    <property type="component" value="Chromosome"/>
</dbReference>
<dbReference type="GO" id="GO:0005886">
    <property type="term" value="C:plasma membrane"/>
    <property type="evidence" value="ECO:0007669"/>
    <property type="project" value="UniProtKB-SubCell"/>
</dbReference>
<dbReference type="InterPro" id="IPR051461">
    <property type="entry name" value="UPF0750_membrane"/>
</dbReference>
<dbReference type="Pfam" id="PF02588">
    <property type="entry name" value="YitT_membrane"/>
    <property type="match status" value="1"/>
</dbReference>
<evidence type="ECO:0000256" key="5">
    <source>
        <dbReference type="ARBA" id="ARBA00023136"/>
    </source>
</evidence>
<evidence type="ECO:0000256" key="1">
    <source>
        <dbReference type="ARBA" id="ARBA00004651"/>
    </source>
</evidence>
<dbReference type="KEGG" id="fes:HER31_15825"/>
<evidence type="ECO:0000256" key="6">
    <source>
        <dbReference type="SAM" id="Phobius"/>
    </source>
</evidence>
<feature type="transmembrane region" description="Helical" evidence="6">
    <location>
        <begin position="12"/>
        <end position="45"/>
    </location>
</feature>
<feature type="transmembrane region" description="Helical" evidence="6">
    <location>
        <begin position="144"/>
        <end position="165"/>
    </location>
</feature>
<evidence type="ECO:0000256" key="2">
    <source>
        <dbReference type="ARBA" id="ARBA00022475"/>
    </source>
</evidence>
<name>A0A6H1UGK7_9GAMM</name>
<feature type="transmembrane region" description="Helical" evidence="6">
    <location>
        <begin position="106"/>
        <end position="124"/>
    </location>
</feature>
<dbReference type="AlphaFoldDB" id="A0A6H1UGK7"/>
<protein>
    <submittedName>
        <fullName evidence="7">YitT family protein</fullName>
    </submittedName>
</protein>